<sequence>MKFKCERWAIIDKESGKELGTLGWYTNSTKQEVLQHAKNNGIEIEEGEDIKVMEEC</sequence>
<protein>
    <recommendedName>
        <fullName evidence="2">DUF5678 domain-containing protein</fullName>
    </recommendedName>
</protein>
<gene>
    <name evidence="1" type="ORF">S03H2_32982</name>
</gene>
<proteinExistence type="predicted"/>
<reference evidence="1" key="1">
    <citation type="journal article" date="2014" name="Front. Microbiol.">
        <title>High frequency of phylogenetically diverse reductive dehalogenase-homologous genes in deep subseafloor sedimentary metagenomes.</title>
        <authorList>
            <person name="Kawai M."/>
            <person name="Futagami T."/>
            <person name="Toyoda A."/>
            <person name="Takaki Y."/>
            <person name="Nishi S."/>
            <person name="Hori S."/>
            <person name="Arai W."/>
            <person name="Tsubouchi T."/>
            <person name="Morono Y."/>
            <person name="Uchiyama I."/>
            <person name="Ito T."/>
            <person name="Fujiyama A."/>
            <person name="Inagaki F."/>
            <person name="Takami H."/>
        </authorList>
    </citation>
    <scope>NUCLEOTIDE SEQUENCE</scope>
    <source>
        <strain evidence="1">Expedition CK06-06</strain>
    </source>
</reference>
<organism evidence="1">
    <name type="scientific">marine sediment metagenome</name>
    <dbReference type="NCBI Taxonomy" id="412755"/>
    <lineage>
        <taxon>unclassified sequences</taxon>
        <taxon>metagenomes</taxon>
        <taxon>ecological metagenomes</taxon>
    </lineage>
</organism>
<dbReference type="EMBL" id="BARU01020061">
    <property type="protein sequence ID" value="GAH59923.1"/>
    <property type="molecule type" value="Genomic_DNA"/>
</dbReference>
<comment type="caution">
    <text evidence="1">The sequence shown here is derived from an EMBL/GenBank/DDBJ whole genome shotgun (WGS) entry which is preliminary data.</text>
</comment>
<name>X1IQU2_9ZZZZ</name>
<accession>X1IQU2</accession>
<evidence type="ECO:0000313" key="1">
    <source>
        <dbReference type="EMBL" id="GAH59923.1"/>
    </source>
</evidence>
<evidence type="ECO:0008006" key="2">
    <source>
        <dbReference type="Google" id="ProtNLM"/>
    </source>
</evidence>
<dbReference type="AlphaFoldDB" id="X1IQU2"/>